<accession>A0A086BP63</accession>
<evidence type="ECO:0000313" key="3">
    <source>
        <dbReference type="Proteomes" id="UP000028730"/>
    </source>
</evidence>
<dbReference type="eggNOG" id="COG2910">
    <property type="taxonomic scope" value="Bacteria"/>
</dbReference>
<feature type="domain" description="NAD(P)-binding" evidence="1">
    <location>
        <begin position="9"/>
        <end position="191"/>
    </location>
</feature>
<comment type="caution">
    <text evidence="2">The sequence shown here is derived from an EMBL/GenBank/DDBJ whole genome shotgun (WGS) entry which is preliminary data.</text>
</comment>
<dbReference type="Gene3D" id="3.40.50.720">
    <property type="entry name" value="NAD(P)-binding Rossmann-like Domain"/>
    <property type="match status" value="1"/>
</dbReference>
<evidence type="ECO:0000313" key="2">
    <source>
        <dbReference type="EMBL" id="KFF30727.1"/>
    </source>
</evidence>
<dbReference type="PANTHER" id="PTHR43355:SF2">
    <property type="entry name" value="FLAVIN REDUCTASE (NADPH)"/>
    <property type="match status" value="1"/>
</dbReference>
<reference evidence="2" key="1">
    <citation type="journal article" date="2014" name="Appl. Environ. Microbiol.">
        <title>Genomic encyclopedia of type strains of the genus Bifidobacterium.</title>
        <authorList>
            <person name="Milani C."/>
            <person name="Lugli G.A."/>
            <person name="Duranti S."/>
            <person name="Turroni F."/>
            <person name="Bottacini F."/>
            <person name="Mangifesta M."/>
            <person name="Sanchez B."/>
            <person name="Viappiani A."/>
            <person name="Mancabelli L."/>
            <person name="Taminiau B."/>
            <person name="Delcenserie V."/>
            <person name="Barrangou R."/>
            <person name="Margolles A."/>
            <person name="van Sinderen D."/>
            <person name="Ventura M."/>
        </authorList>
    </citation>
    <scope>NUCLEOTIDE SEQUENCE [LARGE SCALE GENOMIC DNA]</scope>
    <source>
        <strain evidence="2">DSM 19703</strain>
    </source>
</reference>
<dbReference type="SUPFAM" id="SSF51735">
    <property type="entry name" value="NAD(P)-binding Rossmann-fold domains"/>
    <property type="match status" value="1"/>
</dbReference>
<proteinExistence type="predicted"/>
<organism evidence="2 3">
    <name type="scientific">Bifidobacterium bombi DSM 19703</name>
    <dbReference type="NCBI Taxonomy" id="1341695"/>
    <lineage>
        <taxon>Bacteria</taxon>
        <taxon>Bacillati</taxon>
        <taxon>Actinomycetota</taxon>
        <taxon>Actinomycetes</taxon>
        <taxon>Bifidobacteriales</taxon>
        <taxon>Bifidobacteriaceae</taxon>
        <taxon>Bifidobacterium</taxon>
    </lineage>
</organism>
<dbReference type="Proteomes" id="UP000028730">
    <property type="component" value="Unassembled WGS sequence"/>
</dbReference>
<dbReference type="InterPro" id="IPR016040">
    <property type="entry name" value="NAD(P)-bd_dom"/>
</dbReference>
<dbReference type="Pfam" id="PF13460">
    <property type="entry name" value="NAD_binding_10"/>
    <property type="match status" value="1"/>
</dbReference>
<gene>
    <name evidence="2" type="ORF">BBOMB_0033</name>
</gene>
<keyword evidence="3" id="KW-1185">Reference proteome</keyword>
<dbReference type="GO" id="GO:0016646">
    <property type="term" value="F:oxidoreductase activity, acting on the CH-NH group of donors, NAD or NADP as acceptor"/>
    <property type="evidence" value="ECO:0007669"/>
    <property type="project" value="TreeGrafter"/>
</dbReference>
<dbReference type="EMBL" id="ATLK01000001">
    <property type="protein sequence ID" value="KFF30727.1"/>
    <property type="molecule type" value="Genomic_DNA"/>
</dbReference>
<name>A0A086BP63_9BIFI</name>
<dbReference type="OrthoDB" id="3191258at2"/>
<dbReference type="InterPro" id="IPR051606">
    <property type="entry name" value="Polyketide_Oxido-like"/>
</dbReference>
<dbReference type="AlphaFoldDB" id="A0A086BP63"/>
<dbReference type="RefSeq" id="WP_044087722.1">
    <property type="nucleotide sequence ID" value="NZ_ATLK01000001.1"/>
</dbReference>
<sequence length="208" mass="22619">MSRKIAVVGANGKEGRLIVTEAVKRGMDVTAVVRHGNSTLAQHAMVRDLFDLTDADLQGFDAVVDAFGTTPDKADEHISSLRHLCDVLSGSRTRLLVIGGAGSLYTDKAHVAKLSDEFPDDIKAIPVAMGHALDALRKRGDVRWTYLSPAADFRATGETKGRYVLAGEEYSTDSDGVSAISYADFATAMVDEIESDRPHERERISVRW</sequence>
<evidence type="ECO:0000259" key="1">
    <source>
        <dbReference type="Pfam" id="PF13460"/>
    </source>
</evidence>
<protein>
    <submittedName>
        <fullName evidence="2">Putative NADH-flavin reductase</fullName>
    </submittedName>
</protein>
<dbReference type="PANTHER" id="PTHR43355">
    <property type="entry name" value="FLAVIN REDUCTASE (NADPH)"/>
    <property type="match status" value="1"/>
</dbReference>
<dbReference type="InterPro" id="IPR036291">
    <property type="entry name" value="NAD(P)-bd_dom_sf"/>
</dbReference>